<dbReference type="PANTHER" id="PTHR22683:SF41">
    <property type="entry name" value="DNA TRANSLOCASE FTSK"/>
    <property type="match status" value="1"/>
</dbReference>
<dbReference type="Gene3D" id="3.40.50.300">
    <property type="entry name" value="P-loop containing nucleotide triphosphate hydrolases"/>
    <property type="match status" value="3"/>
</dbReference>
<dbReference type="InterPro" id="IPR002543">
    <property type="entry name" value="FtsK_dom"/>
</dbReference>
<feature type="compositionally biased region" description="Basic and acidic residues" evidence="4">
    <location>
        <begin position="62"/>
        <end position="79"/>
    </location>
</feature>
<sequence>MSEQQEQPRDPVGRQVSALKGLARLVADRAEAEARLGLDRSRRLEAADRVRKQASNANEARYQADRDALERRAREEPEAARAAFEATRGQAEEALRVTRAEAERQLRDAVEEIKKAQADQRWEVGTICEAGLNDAKTRLEKALARLSEVESRLRAIRGEVDTYLSAHRLRSAATGAGATAEESAEEPEPSAEAAGQALDGAEDRLDDLRGLSIPRLFRGARPALIAVLPAAAGAVAGGLLRGWAMAAPVVGVLGLVLGLVVAYWLHATAKVQTQRALGPLLGAIDRASRLSSLAREREISIHRASEQEWLGRRDREQVAADDRARAAAEEARRRYDDAVTRAEEAHRLALSNAELGRDEALRRLGEEASRLGPEIRARFEAERNRILLEHERALEDASSRADVESSSLAGRWRSGLAAVGEALGRVDSEMTTRFPTFEAVAREDSTPPGEVPPALRFGRLRVDLDMFPEGRPADPALMEGLPDRFEPPAILRCPEGGSLLLKADAEGRPAALSALQAVMLRILTGFPPGKARFTMIDPVGLGQTFAAFMHLADVDEQLVSSRVWTETQHIEQRLQDLTEHMENVIQKYLRNEYRSITEYNAKAGEVAEPFRFLVVADFPVRFNEAAARRLLSIAQSGPRCGVHVLVSVDTRQEMPQGIDPKDLERHCAVLRWREGRFRWGDPDQGGFPLELDEPPPPEVFSEVVRAVGRRAEGAGRVEVPFEFLAPKPERHWKESSAGGVAIPIGRAGATKVQQLRLGSGTAQHVLIAGKTGSGKSTLLHALITSAALAYSPDQVEFYLIDFKKGVEFKAYATHRLPHARVIAVESEREFGLSVLQRLDEELRVRGDLFREAGAQDVASFREARPDRTMPRILLIVDEFQEFFVEDDTLAQEAALLLDRLVRQGRAFGIHVHLGSQTLAGAYSLARATIGQMAVRIALQCSESDASLILSDDNTAARLLSRPGEAIYNDANGRLEGNSIFQVVWLPDEKREEYLRRVSDLARGSGTRFRPPIVFEGNVSPDVANNEPMSGLLGAEAYPDPAPKASTAWLGEPVAIKGPTAVRFRRQAGSHLLIVGQNEEAARGLMATSMLGLAAHRPDARFVLLDGTPSDDPASGMLPGLADRLPHDARAVPWGQVEAGVAMVADEVERRRDGGITDAPPLYLLIHDLQRFRQLRKAEDDFSFSSRSPDEPPKPSELLGTILRDGPVHGVHAILWVDTLNNLNRTLDRSSLRELEHRVLFQMSSGDSSTLIDSPLANRLGMFRALLVSEEAGLMERFRPYGPPPADWLDEAAGRLAGRPLPAPGPSS</sequence>
<feature type="region of interest" description="Disordered" evidence="4">
    <location>
        <begin position="45"/>
        <end position="87"/>
    </location>
</feature>
<dbReference type="SUPFAM" id="SSF52540">
    <property type="entry name" value="P-loop containing nucleoside triphosphate hydrolases"/>
    <property type="match status" value="1"/>
</dbReference>
<feature type="binding site" evidence="3">
    <location>
        <begin position="769"/>
        <end position="776"/>
    </location>
    <ligand>
        <name>ATP</name>
        <dbReference type="ChEBI" id="CHEBI:30616"/>
    </ligand>
</feature>
<dbReference type="InterPro" id="IPR027417">
    <property type="entry name" value="P-loop_NTPase"/>
</dbReference>
<feature type="transmembrane region" description="Helical" evidence="5">
    <location>
        <begin position="223"/>
        <end position="240"/>
    </location>
</feature>
<dbReference type="GO" id="GO:0003677">
    <property type="term" value="F:DNA binding"/>
    <property type="evidence" value="ECO:0007669"/>
    <property type="project" value="InterPro"/>
</dbReference>
<name>A0A518H773_9BACT</name>
<dbReference type="CDD" id="cd01127">
    <property type="entry name" value="TrwB_TraG_TraD_VirD4"/>
    <property type="match status" value="1"/>
</dbReference>
<keyword evidence="1 3" id="KW-0547">Nucleotide-binding</keyword>
<evidence type="ECO:0000256" key="3">
    <source>
        <dbReference type="PROSITE-ProRule" id="PRU00289"/>
    </source>
</evidence>
<evidence type="ECO:0000256" key="2">
    <source>
        <dbReference type="ARBA" id="ARBA00022840"/>
    </source>
</evidence>
<keyword evidence="2 3" id="KW-0067">ATP-binding</keyword>
<dbReference type="PROSITE" id="PS50901">
    <property type="entry name" value="FTSK"/>
    <property type="match status" value="1"/>
</dbReference>
<dbReference type="EMBL" id="CP036426">
    <property type="protein sequence ID" value="QDV36695.1"/>
    <property type="molecule type" value="Genomic_DNA"/>
</dbReference>
<dbReference type="KEGG" id="tpla:ElP_46240"/>
<dbReference type="SMART" id="SM00382">
    <property type="entry name" value="AAA"/>
    <property type="match status" value="1"/>
</dbReference>
<evidence type="ECO:0000313" key="8">
    <source>
        <dbReference type="Proteomes" id="UP000317835"/>
    </source>
</evidence>
<dbReference type="Pfam" id="PF01580">
    <property type="entry name" value="FtsK_SpoIIIE"/>
    <property type="match status" value="2"/>
</dbReference>
<keyword evidence="5" id="KW-1133">Transmembrane helix</keyword>
<keyword evidence="8" id="KW-1185">Reference proteome</keyword>
<feature type="region of interest" description="Disordered" evidence="4">
    <location>
        <begin position="174"/>
        <end position="195"/>
    </location>
</feature>
<evidence type="ECO:0000256" key="5">
    <source>
        <dbReference type="SAM" id="Phobius"/>
    </source>
</evidence>
<keyword evidence="5" id="KW-0812">Transmembrane</keyword>
<feature type="transmembrane region" description="Helical" evidence="5">
    <location>
        <begin position="246"/>
        <end position="265"/>
    </location>
</feature>
<dbReference type="InterPro" id="IPR050206">
    <property type="entry name" value="FtsK/SpoIIIE/SftA"/>
</dbReference>
<dbReference type="Proteomes" id="UP000317835">
    <property type="component" value="Chromosome"/>
</dbReference>
<dbReference type="RefSeq" id="WP_197446293.1">
    <property type="nucleotide sequence ID" value="NZ_CP036426.1"/>
</dbReference>
<accession>A0A518H773</accession>
<organism evidence="7 8">
    <name type="scientific">Tautonia plasticadhaerens</name>
    <dbReference type="NCBI Taxonomy" id="2527974"/>
    <lineage>
        <taxon>Bacteria</taxon>
        <taxon>Pseudomonadati</taxon>
        <taxon>Planctomycetota</taxon>
        <taxon>Planctomycetia</taxon>
        <taxon>Isosphaerales</taxon>
        <taxon>Isosphaeraceae</taxon>
        <taxon>Tautonia</taxon>
    </lineage>
</organism>
<protein>
    <submittedName>
        <fullName evidence="7">FtsK-like domain-containing protein</fullName>
    </submittedName>
</protein>
<feature type="region of interest" description="Disordered" evidence="4">
    <location>
        <begin position="1288"/>
        <end position="1307"/>
    </location>
</feature>
<evidence type="ECO:0000256" key="4">
    <source>
        <dbReference type="SAM" id="MobiDB-lite"/>
    </source>
</evidence>
<reference evidence="7 8" key="1">
    <citation type="submission" date="2019-02" db="EMBL/GenBank/DDBJ databases">
        <title>Deep-cultivation of Planctomycetes and their phenomic and genomic characterization uncovers novel biology.</title>
        <authorList>
            <person name="Wiegand S."/>
            <person name="Jogler M."/>
            <person name="Boedeker C."/>
            <person name="Pinto D."/>
            <person name="Vollmers J."/>
            <person name="Rivas-Marin E."/>
            <person name="Kohn T."/>
            <person name="Peeters S.H."/>
            <person name="Heuer A."/>
            <person name="Rast P."/>
            <person name="Oberbeckmann S."/>
            <person name="Bunk B."/>
            <person name="Jeske O."/>
            <person name="Meyerdierks A."/>
            <person name="Storesund J.E."/>
            <person name="Kallscheuer N."/>
            <person name="Luecker S."/>
            <person name="Lage O.M."/>
            <person name="Pohl T."/>
            <person name="Merkel B.J."/>
            <person name="Hornburger P."/>
            <person name="Mueller R.-W."/>
            <person name="Bruemmer F."/>
            <person name="Labrenz M."/>
            <person name="Spormann A.M."/>
            <person name="Op den Camp H."/>
            <person name="Overmann J."/>
            <person name="Amann R."/>
            <person name="Jetten M.S.M."/>
            <person name="Mascher T."/>
            <person name="Medema M.H."/>
            <person name="Devos D.P."/>
            <person name="Kaster A.-K."/>
            <person name="Ovreas L."/>
            <person name="Rohde M."/>
            <person name="Galperin M.Y."/>
            <person name="Jogler C."/>
        </authorList>
    </citation>
    <scope>NUCLEOTIDE SEQUENCE [LARGE SCALE GENOMIC DNA]</scope>
    <source>
        <strain evidence="7 8">ElP</strain>
    </source>
</reference>
<evidence type="ECO:0000256" key="1">
    <source>
        <dbReference type="ARBA" id="ARBA00022741"/>
    </source>
</evidence>
<feature type="domain" description="FtsK" evidence="6">
    <location>
        <begin position="749"/>
        <end position="947"/>
    </location>
</feature>
<evidence type="ECO:0000313" key="7">
    <source>
        <dbReference type="EMBL" id="QDV36695.1"/>
    </source>
</evidence>
<dbReference type="GO" id="GO:0005524">
    <property type="term" value="F:ATP binding"/>
    <property type="evidence" value="ECO:0007669"/>
    <property type="project" value="UniProtKB-UniRule"/>
</dbReference>
<dbReference type="PANTHER" id="PTHR22683">
    <property type="entry name" value="SPORULATION PROTEIN RELATED"/>
    <property type="match status" value="1"/>
</dbReference>
<proteinExistence type="predicted"/>
<evidence type="ECO:0000259" key="6">
    <source>
        <dbReference type="PROSITE" id="PS50901"/>
    </source>
</evidence>
<gene>
    <name evidence="7" type="ORF">ElP_46240</name>
</gene>
<keyword evidence="5" id="KW-0472">Membrane</keyword>
<dbReference type="InterPro" id="IPR003593">
    <property type="entry name" value="AAA+_ATPase"/>
</dbReference>